<feature type="domain" description="Peptidase M28" evidence="22">
    <location>
        <begin position="223"/>
        <end position="415"/>
    </location>
</feature>
<sequence>MDDFDADEATAAALGRAWLADDGWDLLTRLTELDDRLGGHPGDRRGAELVADAFEATGVRNVREEPFDVNRWSRGRTELAVSVPDRGVERSFDAVALPYSPAYEGEAPLVDVGYGTPEELDEADVAGAVAVTKTATPPDFGRPYHRAEKVGHAAAAGAEAFVFTNHVPGQLPPTGSLRFDAEAAVPGLGVSRETGEWLREYAAEGARAHVRVDAETEPGTSRNVVGVVGPDPDEAAAEDEVVVLAHFDAHDVGEGALDNGCGIATVAGMARILAAMDLDRPVRVAGVSCEELGLVGSEALAAALDLDGVHTVVNVDGAGRYRDLNALVHASEAMADLVDRVADAAGHPVAVQERPHPYSDHWPFLREGVPALQLHSKAPDAEGTWDRGWTHTRADTRDKADRRNLREHAMLAALFVREIAATDVGRLDTDRVRESLRESGADEGMRAAGIWPDGWD</sequence>
<evidence type="ECO:0000256" key="14">
    <source>
        <dbReference type="ARBA" id="ARBA00023034"/>
    </source>
</evidence>
<keyword evidence="9" id="KW-0479">Metal-binding</keyword>
<dbReference type="GO" id="GO:0046872">
    <property type="term" value="F:metal ion binding"/>
    <property type="evidence" value="ECO:0007669"/>
    <property type="project" value="UniProtKB-KW"/>
</dbReference>
<protein>
    <recommendedName>
        <fullName evidence="5">Carboxypeptidase Q</fullName>
    </recommendedName>
    <alternativeName>
        <fullName evidence="20">Plasma glutamate carboxypeptidase</fullName>
    </alternativeName>
</protein>
<keyword evidence="7" id="KW-0121">Carboxypeptidase</keyword>
<dbReference type="GO" id="GO:0008237">
    <property type="term" value="F:metallopeptidase activity"/>
    <property type="evidence" value="ECO:0007669"/>
    <property type="project" value="UniProtKB-KW"/>
</dbReference>
<dbReference type="InterPro" id="IPR039866">
    <property type="entry name" value="CPQ"/>
</dbReference>
<evidence type="ECO:0000256" key="6">
    <source>
        <dbReference type="ARBA" id="ARBA00022525"/>
    </source>
</evidence>
<evidence type="ECO:0000313" key="23">
    <source>
        <dbReference type="EMBL" id="MFC7140382.1"/>
    </source>
</evidence>
<dbReference type="GO" id="GO:0006508">
    <property type="term" value="P:proteolysis"/>
    <property type="evidence" value="ECO:0007669"/>
    <property type="project" value="UniProtKB-KW"/>
</dbReference>
<keyword evidence="11" id="KW-0378">Hydrolase</keyword>
<evidence type="ECO:0000313" key="24">
    <source>
        <dbReference type="Proteomes" id="UP001596432"/>
    </source>
</evidence>
<dbReference type="PANTHER" id="PTHR12053:SF3">
    <property type="entry name" value="CARBOXYPEPTIDASE Q"/>
    <property type="match status" value="1"/>
</dbReference>
<evidence type="ECO:0000256" key="4">
    <source>
        <dbReference type="ARBA" id="ARBA00004613"/>
    </source>
</evidence>
<name>A0ABD5XZ07_9EURY</name>
<evidence type="ECO:0000256" key="9">
    <source>
        <dbReference type="ARBA" id="ARBA00022723"/>
    </source>
</evidence>
<dbReference type="SUPFAM" id="SSF53187">
    <property type="entry name" value="Zn-dependent exopeptidases"/>
    <property type="match status" value="1"/>
</dbReference>
<reference evidence="23 24" key="1">
    <citation type="journal article" date="2019" name="Int. J. Syst. Evol. Microbiol.">
        <title>The Global Catalogue of Microorganisms (GCM) 10K type strain sequencing project: providing services to taxonomists for standard genome sequencing and annotation.</title>
        <authorList>
            <consortium name="The Broad Institute Genomics Platform"/>
            <consortium name="The Broad Institute Genome Sequencing Center for Infectious Disease"/>
            <person name="Wu L."/>
            <person name="Ma J."/>
        </authorList>
    </citation>
    <scope>NUCLEOTIDE SEQUENCE [LARGE SCALE GENOMIC DNA]</scope>
    <source>
        <strain evidence="23 24">XZYJT29</strain>
    </source>
</reference>
<keyword evidence="16" id="KW-0865">Zymogen</keyword>
<dbReference type="Proteomes" id="UP001596432">
    <property type="component" value="Unassembled WGS sequence"/>
</dbReference>
<evidence type="ECO:0000256" key="18">
    <source>
        <dbReference type="ARBA" id="ARBA00023228"/>
    </source>
</evidence>
<dbReference type="Pfam" id="PF04389">
    <property type="entry name" value="Peptidase_M28"/>
    <property type="match status" value="1"/>
</dbReference>
<keyword evidence="24" id="KW-1185">Reference proteome</keyword>
<evidence type="ECO:0000256" key="17">
    <source>
        <dbReference type="ARBA" id="ARBA00023180"/>
    </source>
</evidence>
<comment type="subcellular location">
    <subcellularLocation>
        <location evidence="1">Endoplasmic reticulum</location>
    </subcellularLocation>
    <subcellularLocation>
        <location evidence="3">Golgi apparatus</location>
    </subcellularLocation>
    <subcellularLocation>
        <location evidence="2">Lysosome</location>
    </subcellularLocation>
    <subcellularLocation>
        <location evidence="4">Secreted</location>
    </subcellularLocation>
</comment>
<comment type="subunit">
    <text evidence="19">Homodimer. The monomeric form is inactive while the homodimer is active.</text>
</comment>
<evidence type="ECO:0000256" key="15">
    <source>
        <dbReference type="ARBA" id="ARBA00023049"/>
    </source>
</evidence>
<dbReference type="PANTHER" id="PTHR12053">
    <property type="entry name" value="PROTEASE FAMILY M28 PLASMA GLUTAMATE CARBOXYPEPTIDASE-RELATED"/>
    <property type="match status" value="1"/>
</dbReference>
<dbReference type="AlphaFoldDB" id="A0ABD5XZ07"/>
<dbReference type="EMBL" id="JBHTAS010000001">
    <property type="protein sequence ID" value="MFC7140382.1"/>
    <property type="molecule type" value="Genomic_DNA"/>
</dbReference>
<dbReference type="GeneID" id="78820670"/>
<dbReference type="InterPro" id="IPR003137">
    <property type="entry name" value="PA_domain"/>
</dbReference>
<evidence type="ECO:0000256" key="16">
    <source>
        <dbReference type="ARBA" id="ARBA00023145"/>
    </source>
</evidence>
<keyword evidence="8" id="KW-0645">Protease</keyword>
<dbReference type="InterPro" id="IPR007484">
    <property type="entry name" value="Peptidase_M28"/>
</dbReference>
<evidence type="ECO:0000256" key="7">
    <source>
        <dbReference type="ARBA" id="ARBA00022645"/>
    </source>
</evidence>
<evidence type="ECO:0000259" key="22">
    <source>
        <dbReference type="Pfam" id="PF04389"/>
    </source>
</evidence>
<proteinExistence type="predicted"/>
<keyword evidence="14" id="KW-0333">Golgi apparatus</keyword>
<dbReference type="SUPFAM" id="SSF52025">
    <property type="entry name" value="PA domain"/>
    <property type="match status" value="1"/>
</dbReference>
<dbReference type="GO" id="GO:0005576">
    <property type="term" value="C:extracellular region"/>
    <property type="evidence" value="ECO:0007669"/>
    <property type="project" value="UniProtKB-SubCell"/>
</dbReference>
<evidence type="ECO:0000256" key="5">
    <source>
        <dbReference type="ARBA" id="ARBA00014116"/>
    </source>
</evidence>
<dbReference type="GO" id="GO:0004180">
    <property type="term" value="F:carboxypeptidase activity"/>
    <property type="evidence" value="ECO:0007669"/>
    <property type="project" value="UniProtKB-KW"/>
</dbReference>
<evidence type="ECO:0000256" key="13">
    <source>
        <dbReference type="ARBA" id="ARBA00022833"/>
    </source>
</evidence>
<evidence type="ECO:0000256" key="12">
    <source>
        <dbReference type="ARBA" id="ARBA00022824"/>
    </source>
</evidence>
<evidence type="ECO:0000256" key="8">
    <source>
        <dbReference type="ARBA" id="ARBA00022670"/>
    </source>
</evidence>
<evidence type="ECO:0000256" key="1">
    <source>
        <dbReference type="ARBA" id="ARBA00004240"/>
    </source>
</evidence>
<keyword evidence="12" id="KW-0256">Endoplasmic reticulum</keyword>
<evidence type="ECO:0000256" key="10">
    <source>
        <dbReference type="ARBA" id="ARBA00022729"/>
    </source>
</evidence>
<keyword evidence="17" id="KW-0325">Glycoprotein</keyword>
<dbReference type="InterPro" id="IPR046450">
    <property type="entry name" value="PA_dom_sf"/>
</dbReference>
<keyword evidence="13" id="KW-0862">Zinc</keyword>
<dbReference type="RefSeq" id="WP_274325940.1">
    <property type="nucleotide sequence ID" value="NZ_CP118158.1"/>
</dbReference>
<comment type="caution">
    <text evidence="23">The sequence shown here is derived from an EMBL/GenBank/DDBJ whole genome shotgun (WGS) entry which is preliminary data.</text>
</comment>
<dbReference type="Gene3D" id="3.40.630.10">
    <property type="entry name" value="Zn peptidases"/>
    <property type="match status" value="1"/>
</dbReference>
<accession>A0ABD5XZ07</accession>
<dbReference type="GO" id="GO:0005764">
    <property type="term" value="C:lysosome"/>
    <property type="evidence" value="ECO:0007669"/>
    <property type="project" value="UniProtKB-SubCell"/>
</dbReference>
<organism evidence="23 24">
    <name type="scientific">Halosimplex aquaticum</name>
    <dbReference type="NCBI Taxonomy" id="3026162"/>
    <lineage>
        <taxon>Archaea</taxon>
        <taxon>Methanobacteriati</taxon>
        <taxon>Methanobacteriota</taxon>
        <taxon>Stenosarchaea group</taxon>
        <taxon>Halobacteria</taxon>
        <taxon>Halobacteriales</taxon>
        <taxon>Haloarculaceae</taxon>
        <taxon>Halosimplex</taxon>
    </lineage>
</organism>
<dbReference type="Pfam" id="PF02225">
    <property type="entry name" value="PA"/>
    <property type="match status" value="1"/>
</dbReference>
<keyword evidence="6" id="KW-0964">Secreted</keyword>
<dbReference type="Gene3D" id="3.50.30.30">
    <property type="match status" value="1"/>
</dbReference>
<evidence type="ECO:0000256" key="20">
    <source>
        <dbReference type="ARBA" id="ARBA00033328"/>
    </source>
</evidence>
<keyword evidence="18" id="KW-0458">Lysosome</keyword>
<keyword evidence="10" id="KW-0732">Signal</keyword>
<evidence type="ECO:0000256" key="2">
    <source>
        <dbReference type="ARBA" id="ARBA00004371"/>
    </source>
</evidence>
<evidence type="ECO:0000256" key="11">
    <source>
        <dbReference type="ARBA" id="ARBA00022801"/>
    </source>
</evidence>
<evidence type="ECO:0000256" key="3">
    <source>
        <dbReference type="ARBA" id="ARBA00004555"/>
    </source>
</evidence>
<evidence type="ECO:0000259" key="21">
    <source>
        <dbReference type="Pfam" id="PF02225"/>
    </source>
</evidence>
<evidence type="ECO:0000256" key="19">
    <source>
        <dbReference type="ARBA" id="ARBA00025833"/>
    </source>
</evidence>
<gene>
    <name evidence="23" type="ORF">ACFQMA_11150</name>
</gene>
<keyword evidence="15" id="KW-0482">Metalloprotease</keyword>
<feature type="domain" description="PA" evidence="21">
    <location>
        <begin position="106"/>
        <end position="198"/>
    </location>
</feature>